<evidence type="ECO:0000256" key="6">
    <source>
        <dbReference type="PIRSR" id="PIRSR630564-2"/>
    </source>
</evidence>
<dbReference type="PROSITE" id="PS50056">
    <property type="entry name" value="TYR_PHOSPHATASE_2"/>
    <property type="match status" value="1"/>
</dbReference>
<dbReference type="SMART" id="SM00404">
    <property type="entry name" value="PTPc_motif"/>
    <property type="match status" value="1"/>
</dbReference>
<keyword evidence="3 7" id="KW-0863">Zinc-finger</keyword>
<evidence type="ECO:0000259" key="10">
    <source>
        <dbReference type="PROSITE" id="PS50199"/>
    </source>
</evidence>
<feature type="region of interest" description="Disordered" evidence="8">
    <location>
        <begin position="44"/>
        <end position="73"/>
    </location>
</feature>
<dbReference type="Gene3D" id="3.90.190.10">
    <property type="entry name" value="Protein tyrosine phosphatase superfamily"/>
    <property type="match status" value="1"/>
</dbReference>
<dbReference type="PANTHER" id="PTHR10807:SF128">
    <property type="entry name" value="PHOSPHATIDYLINOSITOL-3,5-BISPHOSPHATE 3-PHOSPHATASE"/>
    <property type="match status" value="1"/>
</dbReference>
<evidence type="ECO:0000313" key="12">
    <source>
        <dbReference type="EMBL" id="KAJ0397569.1"/>
    </source>
</evidence>
<feature type="region of interest" description="Disordered" evidence="8">
    <location>
        <begin position="711"/>
        <end position="751"/>
    </location>
</feature>
<dbReference type="InterPro" id="IPR003595">
    <property type="entry name" value="Tyr_Pase_cat"/>
</dbReference>
<dbReference type="AlphaFoldDB" id="A0AAD5LY71"/>
<dbReference type="InterPro" id="IPR030564">
    <property type="entry name" value="Myotubularin"/>
</dbReference>
<feature type="binding site" evidence="6">
    <location>
        <begin position="483"/>
        <end position="489"/>
    </location>
    <ligand>
        <name>substrate</name>
    </ligand>
</feature>
<feature type="domain" description="Tyrosine specific protein phosphatases" evidence="9">
    <location>
        <begin position="452"/>
        <end position="527"/>
    </location>
</feature>
<feature type="binding site" evidence="6">
    <location>
        <begin position="419"/>
        <end position="420"/>
    </location>
    <ligand>
        <name>substrate</name>
    </ligand>
</feature>
<feature type="domain" description="RanBP2-type" evidence="10">
    <location>
        <begin position="763"/>
        <end position="792"/>
    </location>
</feature>
<keyword evidence="13" id="KW-1185">Reference proteome</keyword>
<dbReference type="GO" id="GO:0012505">
    <property type="term" value="C:endomembrane system"/>
    <property type="evidence" value="ECO:0007669"/>
    <property type="project" value="UniProtKB-SubCell"/>
</dbReference>
<dbReference type="InterPro" id="IPR029021">
    <property type="entry name" value="Prot-tyrosine_phosphatase-like"/>
</dbReference>
<evidence type="ECO:0000259" key="11">
    <source>
        <dbReference type="PROSITE" id="PS51339"/>
    </source>
</evidence>
<dbReference type="Pfam" id="PF06602">
    <property type="entry name" value="Myotub-related"/>
    <property type="match status" value="1"/>
</dbReference>
<keyword evidence="2" id="KW-0479">Metal-binding</keyword>
<dbReference type="PROSITE" id="PS50199">
    <property type="entry name" value="ZF_RANBP2_2"/>
    <property type="match status" value="1"/>
</dbReference>
<comment type="subcellular location">
    <subcellularLocation>
        <location evidence="1">Endomembrane system</location>
        <topology evidence="1">Peripheral membrane protein</topology>
    </subcellularLocation>
</comment>
<reference evidence="12" key="1">
    <citation type="submission" date="2021-12" db="EMBL/GenBank/DDBJ databases">
        <title>Prjna785345.</title>
        <authorList>
            <person name="Rujirawat T."/>
            <person name="Krajaejun T."/>
        </authorList>
    </citation>
    <scope>NUCLEOTIDE SEQUENCE</scope>
    <source>
        <strain evidence="12">Pi057C3</strain>
    </source>
</reference>
<evidence type="ECO:0000313" key="13">
    <source>
        <dbReference type="Proteomes" id="UP001209570"/>
    </source>
</evidence>
<evidence type="ECO:0000256" key="2">
    <source>
        <dbReference type="ARBA" id="ARBA00022723"/>
    </source>
</evidence>
<evidence type="ECO:0000259" key="9">
    <source>
        <dbReference type="PROSITE" id="PS50056"/>
    </source>
</evidence>
<keyword evidence="4" id="KW-0862">Zinc</keyword>
<accession>A0AAD5LY71</accession>
<dbReference type="CDD" id="cd14507">
    <property type="entry name" value="PTP-MTM-like"/>
    <property type="match status" value="1"/>
</dbReference>
<dbReference type="PROSITE" id="PS01358">
    <property type="entry name" value="ZF_RANBP2_1"/>
    <property type="match status" value="1"/>
</dbReference>
<dbReference type="PROSITE" id="PS51339">
    <property type="entry name" value="PPASE_MYOTUBULARIN"/>
    <property type="match status" value="1"/>
</dbReference>
<dbReference type="InterPro" id="IPR000387">
    <property type="entry name" value="Tyr_Pase_dom"/>
</dbReference>
<dbReference type="EMBL" id="JAKCXM010000246">
    <property type="protein sequence ID" value="KAJ0397569.1"/>
    <property type="molecule type" value="Genomic_DNA"/>
</dbReference>
<evidence type="ECO:0008006" key="14">
    <source>
        <dbReference type="Google" id="ProtNLM"/>
    </source>
</evidence>
<dbReference type="InterPro" id="IPR010569">
    <property type="entry name" value="Myotubularin-like_Pase_dom"/>
</dbReference>
<dbReference type="PANTHER" id="PTHR10807">
    <property type="entry name" value="MYOTUBULARIN-RELATED"/>
    <property type="match status" value="1"/>
</dbReference>
<evidence type="ECO:0000256" key="7">
    <source>
        <dbReference type="PROSITE-ProRule" id="PRU00322"/>
    </source>
</evidence>
<feature type="domain" description="Myotubularin phosphatase" evidence="11">
    <location>
        <begin position="265"/>
        <end position="646"/>
    </location>
</feature>
<dbReference type="Proteomes" id="UP001209570">
    <property type="component" value="Unassembled WGS sequence"/>
</dbReference>
<evidence type="ECO:0000256" key="8">
    <source>
        <dbReference type="SAM" id="MobiDB-lite"/>
    </source>
</evidence>
<protein>
    <recommendedName>
        <fullName evidence="14">Phosphatidylinositol-3-phosphatase</fullName>
    </recommendedName>
</protein>
<evidence type="ECO:0000256" key="1">
    <source>
        <dbReference type="ARBA" id="ARBA00004184"/>
    </source>
</evidence>
<dbReference type="InterPro" id="IPR001876">
    <property type="entry name" value="Znf_RanBP2"/>
</dbReference>
<dbReference type="GO" id="GO:0008270">
    <property type="term" value="F:zinc ion binding"/>
    <property type="evidence" value="ECO:0007669"/>
    <property type="project" value="UniProtKB-KW"/>
</dbReference>
<evidence type="ECO:0000256" key="5">
    <source>
        <dbReference type="PIRSR" id="PIRSR630564-1"/>
    </source>
</evidence>
<dbReference type="InterPro" id="IPR016130">
    <property type="entry name" value="Tyr_Pase_AS"/>
</dbReference>
<evidence type="ECO:0000256" key="4">
    <source>
        <dbReference type="ARBA" id="ARBA00022833"/>
    </source>
</evidence>
<feature type="compositionally biased region" description="Pro residues" evidence="8">
    <location>
        <begin position="734"/>
        <end position="745"/>
    </location>
</feature>
<feature type="active site" description="Phosphocysteine intermediate" evidence="5">
    <location>
        <position position="483"/>
    </location>
</feature>
<dbReference type="SMART" id="SM00547">
    <property type="entry name" value="ZnF_RBZ"/>
    <property type="match status" value="1"/>
</dbReference>
<organism evidence="12 13">
    <name type="scientific">Pythium insidiosum</name>
    <name type="common">Pythiosis disease agent</name>
    <dbReference type="NCBI Taxonomy" id="114742"/>
    <lineage>
        <taxon>Eukaryota</taxon>
        <taxon>Sar</taxon>
        <taxon>Stramenopiles</taxon>
        <taxon>Oomycota</taxon>
        <taxon>Peronosporomycetes</taxon>
        <taxon>Pythiales</taxon>
        <taxon>Pythiaceae</taxon>
        <taxon>Pythium</taxon>
    </lineage>
</organism>
<name>A0AAD5LY71_PYTIN</name>
<sequence length="799" mass="86898">MSSDGVCIAITRTGARCTSGATDANGHCAHHARMARVMALAPKPAASPSSAPAIPTIPTIPTTSTPTTPTSSSSIYDLGVVRSALGMAGGYAQPPAAAVPAAVSAPAATGGHDAGGGCLPNESVSTSVAASFVFPSPVGLPTLPGTLVITSFRLRFEPSNASLRSPGHLHRLLDDAIRGIPRAAVAKLSYPQAGGANSSRGAGNTMPTQLVIKFKDLRSWTLSGEIHALMTTLHRYVVVDSPLSLFAFTPNARRSHADEERELRGHRIYDVVHDFARMGVDLQRSSAFRVTDVNLDYSVCATYPRQLVVPASATDHEIRSVAEFRSKGRLPICCFAHTRNGASIWRCAQPKRGIFNAQNASDERYLVLVATGGRSSTREKMWIADCRPELNARANNFTGGGTESSSLSHARVSFLNIANIHAMRESIENVRSLLTSGNQDFEFSWHSRVEETKWLLHVRLVLSAAVRVADAVENKQTTVLVHCSDGWDRTGQLCALSQILLDRHYRTIVGFMQIVEKEWIRPGHKFYDRVGPGRSEHDEQSPIFLQFLDCVWQLWRQYPTYFEFNAQFLHVIADALFSAQFGTFLGNCDRERTTWGLETRTPSLWAFLLSHEDQFRNPFYRANSESVLLPPTSSLLRNVTLWTEYYGRSAPIDLLPPVNAQLPQWGAPSTDSPLLSHRKSTHEDLDDSMRAALQRIRVLEYELSLLQGSRDASSSITSPPVPPPAPVGDTPVASTPPVPSTPPTPVLSSSPLPATWQANHVIASGGWTCAICSKANMSESPKCIVCGRPPPPIAATTHL</sequence>
<dbReference type="PROSITE" id="PS00383">
    <property type="entry name" value="TYR_PHOSPHATASE_1"/>
    <property type="match status" value="1"/>
</dbReference>
<comment type="caution">
    <text evidence="12">The sequence shown here is derived from an EMBL/GenBank/DDBJ whole genome shotgun (WGS) entry which is preliminary data.</text>
</comment>
<evidence type="ECO:0000256" key="3">
    <source>
        <dbReference type="ARBA" id="ARBA00022771"/>
    </source>
</evidence>
<dbReference type="SUPFAM" id="SSF52799">
    <property type="entry name" value="(Phosphotyrosine protein) phosphatases II"/>
    <property type="match status" value="1"/>
</dbReference>
<proteinExistence type="predicted"/>
<dbReference type="GO" id="GO:0005737">
    <property type="term" value="C:cytoplasm"/>
    <property type="evidence" value="ECO:0007669"/>
    <property type="project" value="TreeGrafter"/>
</dbReference>
<gene>
    <name evidence="12" type="ORF">P43SY_003444</name>
</gene>